<evidence type="ECO:0000313" key="8">
    <source>
        <dbReference type="Proteomes" id="UP001172911"/>
    </source>
</evidence>
<dbReference type="EMBL" id="JARPTC010000024">
    <property type="protein sequence ID" value="MDO7788745.1"/>
    <property type="molecule type" value="Genomic_DNA"/>
</dbReference>
<dbReference type="Pfam" id="PF01925">
    <property type="entry name" value="TauE"/>
    <property type="match status" value="1"/>
</dbReference>
<dbReference type="RefSeq" id="WP_304544952.1">
    <property type="nucleotide sequence ID" value="NZ_JARPTC010000024.1"/>
</dbReference>
<evidence type="ECO:0000313" key="7">
    <source>
        <dbReference type="EMBL" id="MDO7788745.1"/>
    </source>
</evidence>
<dbReference type="InterPro" id="IPR002781">
    <property type="entry name" value="TM_pro_TauE-like"/>
</dbReference>
<gene>
    <name evidence="7" type="ORF">P6N53_16065</name>
</gene>
<evidence type="ECO:0000256" key="5">
    <source>
        <dbReference type="ARBA" id="ARBA00023136"/>
    </source>
</evidence>
<organism evidence="7 8">
    <name type="scientific">Desulforamulus aquiferis</name>
    <dbReference type="NCBI Taxonomy" id="1397668"/>
    <lineage>
        <taxon>Bacteria</taxon>
        <taxon>Bacillati</taxon>
        <taxon>Bacillota</taxon>
        <taxon>Clostridia</taxon>
        <taxon>Eubacteriales</taxon>
        <taxon>Peptococcaceae</taxon>
        <taxon>Desulforamulus</taxon>
    </lineage>
</organism>
<keyword evidence="3 6" id="KW-0812">Transmembrane</keyword>
<proteinExistence type="inferred from homology"/>
<feature type="transmembrane region" description="Helical" evidence="6">
    <location>
        <begin position="175"/>
        <end position="196"/>
    </location>
</feature>
<reference evidence="7" key="2">
    <citation type="submission" date="2023-03" db="EMBL/GenBank/DDBJ databases">
        <authorList>
            <person name="Zhang Z."/>
        </authorList>
    </citation>
    <scope>NUCLEOTIDE SEQUENCE</scope>
    <source>
        <strain evidence="7">DSA</strain>
    </source>
</reference>
<dbReference type="GO" id="GO:0005886">
    <property type="term" value="C:plasma membrane"/>
    <property type="evidence" value="ECO:0007669"/>
    <property type="project" value="UniProtKB-SubCell"/>
</dbReference>
<evidence type="ECO:0000256" key="3">
    <source>
        <dbReference type="ARBA" id="ARBA00022692"/>
    </source>
</evidence>
<evidence type="ECO:0000256" key="6">
    <source>
        <dbReference type="RuleBase" id="RU363041"/>
    </source>
</evidence>
<dbReference type="PANTHER" id="PTHR43701:SF12">
    <property type="entry name" value="MEMBRANE TRANSPORTER PROTEIN YTNM-RELATED"/>
    <property type="match status" value="1"/>
</dbReference>
<keyword evidence="8" id="KW-1185">Reference proteome</keyword>
<accession>A0AAW7ZK13</accession>
<feature type="transmembrane region" description="Helical" evidence="6">
    <location>
        <begin position="115"/>
        <end position="135"/>
    </location>
</feature>
<feature type="transmembrane region" description="Helical" evidence="6">
    <location>
        <begin position="12"/>
        <end position="32"/>
    </location>
</feature>
<comment type="caution">
    <text evidence="7">The sequence shown here is derived from an EMBL/GenBank/DDBJ whole genome shotgun (WGS) entry which is preliminary data.</text>
</comment>
<name>A0AAW7ZK13_9FIRM</name>
<reference evidence="7" key="1">
    <citation type="journal article" date="2023" name="J. Hazard. Mater.">
        <title>Anaerobic biodegradation of pyrene and benzo[a]pyrene by a new sulfate-reducing Desulforamulus aquiferis strain DSA.</title>
        <authorList>
            <person name="Zhang Z."/>
            <person name="Sun J."/>
            <person name="Gong X."/>
            <person name="Wang C."/>
            <person name="Wang H."/>
        </authorList>
    </citation>
    <scope>NUCLEOTIDE SEQUENCE</scope>
    <source>
        <strain evidence="7">DSA</strain>
    </source>
</reference>
<feature type="transmembrane region" description="Helical" evidence="6">
    <location>
        <begin position="82"/>
        <end position="103"/>
    </location>
</feature>
<comment type="similarity">
    <text evidence="2 6">Belongs to the 4-toluene sulfonate uptake permease (TSUP) (TC 2.A.102) family.</text>
</comment>
<dbReference type="Proteomes" id="UP001172911">
    <property type="component" value="Unassembled WGS sequence"/>
</dbReference>
<dbReference type="AlphaFoldDB" id="A0AAW7ZK13"/>
<protein>
    <recommendedName>
        <fullName evidence="6">Probable membrane transporter protein</fullName>
    </recommendedName>
</protein>
<comment type="subcellular location">
    <subcellularLocation>
        <location evidence="6">Cell membrane</location>
        <topology evidence="6">Multi-pass membrane protein</topology>
    </subcellularLocation>
    <subcellularLocation>
        <location evidence="1">Membrane</location>
        <topology evidence="1">Multi-pass membrane protein</topology>
    </subcellularLocation>
</comment>
<keyword evidence="5 6" id="KW-0472">Membrane</keyword>
<dbReference type="InterPro" id="IPR051598">
    <property type="entry name" value="TSUP/Inactive_protease-like"/>
</dbReference>
<keyword evidence="4 6" id="KW-1133">Transmembrane helix</keyword>
<sequence>MLHLPIANADVSALALLLLGFFVGVLGGFFGIGGAFMVTPALNIFGFPMAFAIGTDIAHIFGKSIVATFKHAFLRHVDFKMGLIMGLLGMYGVSLGKQSVLYLEKIGQIGPTVRMVYIVVLFSVGLFMIRDYYYYSKLNEEQKKEAERTTHKMARWVQRLNLPPFITFETSKVRVSLWVIIFLGVFTGYISGFLGVGGGFIRVPVMIYLLGLPTVIAVGTDLFAILISNSWGAYIYAVSGKVEIIGALVMLVGASVGIQIGAVATAYVKGMKIRLYFGVTLLLAGSAVVLKQLQMVTLAGYLMFSSAAILSCMIIFMLISAVNREVWQRNKLKGNELLNKP</sequence>
<evidence type="ECO:0000256" key="1">
    <source>
        <dbReference type="ARBA" id="ARBA00004141"/>
    </source>
</evidence>
<feature type="transmembrane region" description="Helical" evidence="6">
    <location>
        <begin position="299"/>
        <end position="322"/>
    </location>
</feature>
<dbReference type="PANTHER" id="PTHR43701">
    <property type="entry name" value="MEMBRANE TRANSPORTER PROTEIN MJ0441-RELATED"/>
    <property type="match status" value="1"/>
</dbReference>
<keyword evidence="6" id="KW-1003">Cell membrane</keyword>
<feature type="transmembrane region" description="Helical" evidence="6">
    <location>
        <begin position="275"/>
        <end position="293"/>
    </location>
</feature>
<feature type="transmembrane region" description="Helical" evidence="6">
    <location>
        <begin position="44"/>
        <end position="62"/>
    </location>
</feature>
<evidence type="ECO:0000256" key="2">
    <source>
        <dbReference type="ARBA" id="ARBA00009142"/>
    </source>
</evidence>
<feature type="transmembrane region" description="Helical" evidence="6">
    <location>
        <begin position="208"/>
        <end position="232"/>
    </location>
</feature>
<evidence type="ECO:0000256" key="4">
    <source>
        <dbReference type="ARBA" id="ARBA00022989"/>
    </source>
</evidence>
<feature type="transmembrane region" description="Helical" evidence="6">
    <location>
        <begin position="244"/>
        <end position="268"/>
    </location>
</feature>